<dbReference type="InterPro" id="IPR015683">
    <property type="entry name" value="Ionotropic_Glu_rcpt"/>
</dbReference>
<evidence type="ECO:0000256" key="7">
    <source>
        <dbReference type="ARBA" id="ARBA00023170"/>
    </source>
</evidence>
<evidence type="ECO:0000256" key="2">
    <source>
        <dbReference type="ARBA" id="ARBA00022448"/>
    </source>
</evidence>
<evidence type="ECO:0000256" key="3">
    <source>
        <dbReference type="ARBA" id="ARBA00022692"/>
    </source>
</evidence>
<evidence type="ECO:0000256" key="1">
    <source>
        <dbReference type="ARBA" id="ARBA00004141"/>
    </source>
</evidence>
<keyword evidence="15" id="KW-1185">Reference proteome</keyword>
<comment type="caution">
    <text evidence="14">The sequence shown here is derived from an EMBL/GenBank/DDBJ whole genome shotgun (WGS) entry which is preliminary data.</text>
</comment>
<reference evidence="14" key="1">
    <citation type="submission" date="2021-02" db="EMBL/GenBank/DDBJ databases">
        <authorList>
            <person name="Nowell W R."/>
        </authorList>
    </citation>
    <scope>NUCLEOTIDE SEQUENCE</scope>
</reference>
<evidence type="ECO:0000313" key="14">
    <source>
        <dbReference type="EMBL" id="CAF1502143.1"/>
    </source>
</evidence>
<accession>A0A815T656</accession>
<keyword evidence="4 11" id="KW-1133">Transmembrane helix</keyword>
<evidence type="ECO:0000256" key="4">
    <source>
        <dbReference type="ARBA" id="ARBA00022989"/>
    </source>
</evidence>
<evidence type="ECO:0000256" key="5">
    <source>
        <dbReference type="ARBA" id="ARBA00023065"/>
    </source>
</evidence>
<dbReference type="GO" id="GO:0015276">
    <property type="term" value="F:ligand-gated monoatomic ion channel activity"/>
    <property type="evidence" value="ECO:0007669"/>
    <property type="project" value="InterPro"/>
</dbReference>
<evidence type="ECO:0000256" key="9">
    <source>
        <dbReference type="ARBA" id="ARBA00023286"/>
    </source>
</evidence>
<proteinExistence type="predicted"/>
<dbReference type="PANTHER" id="PTHR18966">
    <property type="entry name" value="IONOTROPIC GLUTAMATE RECEPTOR"/>
    <property type="match status" value="1"/>
</dbReference>
<dbReference type="InterPro" id="IPR001320">
    <property type="entry name" value="Iontro_rcpt_C"/>
</dbReference>
<gene>
    <name evidence="14" type="ORF">JXQ802_LOCUS40485</name>
    <name evidence="13" type="ORF">PYM288_LOCUS25928</name>
</gene>
<name>A0A815T656_9BILA</name>
<evidence type="ECO:0000313" key="15">
    <source>
        <dbReference type="Proteomes" id="UP000663870"/>
    </source>
</evidence>
<evidence type="ECO:0000256" key="8">
    <source>
        <dbReference type="ARBA" id="ARBA00023180"/>
    </source>
</evidence>
<keyword evidence="3 11" id="KW-0812">Transmembrane</keyword>
<feature type="transmembrane region" description="Helical" evidence="11">
    <location>
        <begin position="176"/>
        <end position="194"/>
    </location>
</feature>
<dbReference type="SUPFAM" id="SSF53850">
    <property type="entry name" value="Periplasmic binding protein-like II"/>
    <property type="match status" value="1"/>
</dbReference>
<keyword evidence="2" id="KW-0813">Transport</keyword>
<dbReference type="Gene3D" id="3.40.190.10">
    <property type="entry name" value="Periplasmic binding protein-like II"/>
    <property type="match status" value="1"/>
</dbReference>
<keyword evidence="10" id="KW-0407">Ion channel</keyword>
<keyword evidence="8" id="KW-0325">Glycoprotein</keyword>
<keyword evidence="6 11" id="KW-0472">Membrane</keyword>
<keyword evidence="7" id="KW-0675">Receptor</keyword>
<dbReference type="EMBL" id="CAJNOH010001481">
    <property type="protein sequence ID" value="CAF1222134.1"/>
    <property type="molecule type" value="Genomic_DNA"/>
</dbReference>
<dbReference type="EMBL" id="CAJNOL010002456">
    <property type="protein sequence ID" value="CAF1502143.1"/>
    <property type="molecule type" value="Genomic_DNA"/>
</dbReference>
<evidence type="ECO:0000256" key="10">
    <source>
        <dbReference type="ARBA" id="ARBA00023303"/>
    </source>
</evidence>
<evidence type="ECO:0000313" key="13">
    <source>
        <dbReference type="EMBL" id="CAF1222134.1"/>
    </source>
</evidence>
<keyword evidence="5" id="KW-0406">Ion transport</keyword>
<keyword evidence="9" id="KW-1071">Ligand-gated ion channel</keyword>
<feature type="domain" description="Ionotropic glutamate receptor C-terminal" evidence="12">
    <location>
        <begin position="2"/>
        <end position="182"/>
    </location>
</feature>
<dbReference type="Proteomes" id="UP000663854">
    <property type="component" value="Unassembled WGS sequence"/>
</dbReference>
<dbReference type="Pfam" id="PF00060">
    <property type="entry name" value="Lig_chan"/>
    <property type="match status" value="1"/>
</dbReference>
<evidence type="ECO:0000256" key="6">
    <source>
        <dbReference type="ARBA" id="ARBA00023136"/>
    </source>
</evidence>
<comment type="subcellular location">
    <subcellularLocation>
        <location evidence="1">Membrane</location>
        <topology evidence="1">Multi-pass membrane protein</topology>
    </subcellularLocation>
</comment>
<evidence type="ECO:0000259" key="12">
    <source>
        <dbReference type="Pfam" id="PF00060"/>
    </source>
</evidence>
<sequence length="247" mass="28521">MSIWYSFCNIFGYGVNFHVNTAAECLLTFGLYMLSLILVVTYTANLASYLTISKSKDIISEINSYRNYYPLKSQQNLYDSLLAGIIDASFMDNGVSEYITNNIYCNLTLVEDDFEKGVFGIVTPKEWLYTKDLDVNILLLSESGQLDDLRQKWFQKRNCPNLNEITVSMEINSMNGLFLTFALITFLSLLLFIWSKRFIMKDNLFNLLHRKEFSLKKKINMIKHSSKTSDYTRNSVIPSPTIIQFSP</sequence>
<dbReference type="Proteomes" id="UP000663870">
    <property type="component" value="Unassembled WGS sequence"/>
</dbReference>
<evidence type="ECO:0000256" key="11">
    <source>
        <dbReference type="SAM" id="Phobius"/>
    </source>
</evidence>
<feature type="transmembrane region" description="Helical" evidence="11">
    <location>
        <begin position="29"/>
        <end position="52"/>
    </location>
</feature>
<dbReference type="GO" id="GO:0016020">
    <property type="term" value="C:membrane"/>
    <property type="evidence" value="ECO:0007669"/>
    <property type="project" value="UniProtKB-SubCell"/>
</dbReference>
<dbReference type="AlphaFoldDB" id="A0A815T656"/>
<organism evidence="14 15">
    <name type="scientific">Rotaria sordida</name>
    <dbReference type="NCBI Taxonomy" id="392033"/>
    <lineage>
        <taxon>Eukaryota</taxon>
        <taxon>Metazoa</taxon>
        <taxon>Spiralia</taxon>
        <taxon>Gnathifera</taxon>
        <taxon>Rotifera</taxon>
        <taxon>Eurotatoria</taxon>
        <taxon>Bdelloidea</taxon>
        <taxon>Philodinida</taxon>
        <taxon>Philodinidae</taxon>
        <taxon>Rotaria</taxon>
    </lineage>
</organism>
<protein>
    <recommendedName>
        <fullName evidence="12">Ionotropic glutamate receptor C-terminal domain-containing protein</fullName>
    </recommendedName>
</protein>